<dbReference type="HOGENOM" id="CLU_1959185_0_0_1"/>
<reference evidence="2 3" key="1">
    <citation type="submission" date="2012-10" db="EMBL/GenBank/DDBJ databases">
        <title>Genome sequencing and analysis of entomopathogenic fungi Beauveria bassiana D1-5.</title>
        <authorList>
            <person name="Li Q."/>
            <person name="Wang L."/>
            <person name="Zhang Z."/>
            <person name="Wang Q."/>
            <person name="Ren J."/>
            <person name="Wang M."/>
            <person name="Xu W."/>
            <person name="Wang J."/>
            <person name="Lu Y."/>
            <person name="Du Q."/>
            <person name="Sun Z."/>
        </authorList>
    </citation>
    <scope>NUCLEOTIDE SEQUENCE [LARGE SCALE GENOMIC DNA]</scope>
    <source>
        <strain evidence="2 3">D1-5</strain>
    </source>
</reference>
<feature type="signal peptide" evidence="1">
    <location>
        <begin position="1"/>
        <end position="16"/>
    </location>
</feature>
<comment type="caution">
    <text evidence="2">The sequence shown here is derived from an EMBL/GenBank/DDBJ whole genome shotgun (WGS) entry which is preliminary data.</text>
</comment>
<proteinExistence type="predicted"/>
<evidence type="ECO:0000313" key="2">
    <source>
        <dbReference type="EMBL" id="KGQ07744.1"/>
    </source>
</evidence>
<accession>A0A0A2W466</accession>
<dbReference type="STRING" id="1245745.A0A0A2W466"/>
<dbReference type="OrthoDB" id="4865728at2759"/>
<sequence>MKTAALVALAASGALAVPRGQTLAELSLPGPHDYNPSQSLYPQRALRVIGSFKTGYDEEAFRAEAVKQCKAEHACSTVIGYLQERSGVVYSSAYPVWFAWLIGGARATERDLHHSEGISHSFIYTIED</sequence>
<protein>
    <submittedName>
        <fullName evidence="2">Uncharacterized protein</fullName>
    </submittedName>
</protein>
<keyword evidence="1" id="KW-0732">Signal</keyword>
<name>A0A0A2W466_BEABA</name>
<evidence type="ECO:0000256" key="1">
    <source>
        <dbReference type="SAM" id="SignalP"/>
    </source>
</evidence>
<dbReference type="Proteomes" id="UP000030106">
    <property type="component" value="Unassembled WGS sequence"/>
</dbReference>
<dbReference type="AlphaFoldDB" id="A0A0A2W466"/>
<evidence type="ECO:0000313" key="3">
    <source>
        <dbReference type="Proteomes" id="UP000030106"/>
    </source>
</evidence>
<gene>
    <name evidence="2" type="ORF">BBAD15_g6927</name>
</gene>
<feature type="chain" id="PRO_5002007430" evidence="1">
    <location>
        <begin position="17"/>
        <end position="128"/>
    </location>
</feature>
<dbReference type="EMBL" id="ANFO01000650">
    <property type="protein sequence ID" value="KGQ07744.1"/>
    <property type="molecule type" value="Genomic_DNA"/>
</dbReference>
<organism evidence="2 3">
    <name type="scientific">Beauveria bassiana D1-5</name>
    <dbReference type="NCBI Taxonomy" id="1245745"/>
    <lineage>
        <taxon>Eukaryota</taxon>
        <taxon>Fungi</taxon>
        <taxon>Dikarya</taxon>
        <taxon>Ascomycota</taxon>
        <taxon>Pezizomycotina</taxon>
        <taxon>Sordariomycetes</taxon>
        <taxon>Hypocreomycetidae</taxon>
        <taxon>Hypocreales</taxon>
        <taxon>Cordycipitaceae</taxon>
        <taxon>Beauveria</taxon>
    </lineage>
</organism>